<sequence>MAISKERQQQHQREARALLEGFWPDVFRFSQPRPLKLGIFAELVADAERRGLPFDAMILKAAIKAYVCRYTYQRAMCTITERIGLDGQPDGEVSPEQQAYSRRQIRRIDAKAKEKARKRATEAENAAKSPGSQSGA</sequence>
<dbReference type="InterPro" id="IPR016103">
    <property type="entry name" value="ProQ/FinO"/>
</dbReference>
<proteinExistence type="predicted"/>
<dbReference type="GO" id="GO:0005829">
    <property type="term" value="C:cytosol"/>
    <property type="evidence" value="ECO:0007669"/>
    <property type="project" value="TreeGrafter"/>
</dbReference>
<feature type="domain" description="ProQ/FinO" evidence="5">
    <location>
        <begin position="10"/>
        <end position="121"/>
    </location>
</feature>
<accession>A0AAJ2S2L1</accession>
<dbReference type="EMBL" id="JAWXRC010000001">
    <property type="protein sequence ID" value="MDX6029915.1"/>
    <property type="molecule type" value="Genomic_DNA"/>
</dbReference>
<dbReference type="RefSeq" id="WP_319626556.1">
    <property type="nucleotide sequence ID" value="NZ_JAWXRB010000013.1"/>
</dbReference>
<evidence type="ECO:0000256" key="1">
    <source>
        <dbReference type="ARBA" id="ARBA00022490"/>
    </source>
</evidence>
<dbReference type="SMART" id="SM00945">
    <property type="entry name" value="ProQ"/>
    <property type="match status" value="1"/>
</dbReference>
<dbReference type="Pfam" id="PF04352">
    <property type="entry name" value="ProQ"/>
    <property type="match status" value="1"/>
</dbReference>
<feature type="region of interest" description="Disordered" evidence="4">
    <location>
        <begin position="84"/>
        <end position="136"/>
    </location>
</feature>
<comment type="caution">
    <text evidence="6">The sequence shown here is derived from an EMBL/GenBank/DDBJ whole genome shotgun (WGS) entry which is preliminary data.</text>
</comment>
<dbReference type="SUPFAM" id="SSF48657">
    <property type="entry name" value="FinO-like"/>
    <property type="match status" value="1"/>
</dbReference>
<dbReference type="GO" id="GO:0034057">
    <property type="term" value="F:RNA strand-exchange activity"/>
    <property type="evidence" value="ECO:0007669"/>
    <property type="project" value="InterPro"/>
</dbReference>
<gene>
    <name evidence="6" type="ORF">SIL20_00020</name>
</gene>
<dbReference type="GO" id="GO:0033592">
    <property type="term" value="F:RNA strand annealing activity"/>
    <property type="evidence" value="ECO:0007669"/>
    <property type="project" value="InterPro"/>
</dbReference>
<dbReference type="InterPro" id="IPR023529">
    <property type="entry name" value="ProQ"/>
</dbReference>
<evidence type="ECO:0000256" key="2">
    <source>
        <dbReference type="ARBA" id="ARBA00022884"/>
    </source>
</evidence>
<evidence type="ECO:0000313" key="6">
    <source>
        <dbReference type="EMBL" id="MDX6029915.1"/>
    </source>
</evidence>
<dbReference type="PANTHER" id="PTHR38106:SF1">
    <property type="entry name" value="RNA CHAPERONE PROQ"/>
    <property type="match status" value="1"/>
</dbReference>
<keyword evidence="2" id="KW-0694">RNA-binding</keyword>
<organism evidence="6 7">
    <name type="scientific">Scandinavium lactucae</name>
    <dbReference type="NCBI Taxonomy" id="3095028"/>
    <lineage>
        <taxon>Bacteria</taxon>
        <taxon>Pseudomonadati</taxon>
        <taxon>Pseudomonadota</taxon>
        <taxon>Gammaproteobacteria</taxon>
        <taxon>Enterobacterales</taxon>
        <taxon>Enterobacteriaceae</taxon>
        <taxon>Scandinavium</taxon>
    </lineage>
</organism>
<dbReference type="InterPro" id="IPR036442">
    <property type="entry name" value="ProQ/FinO_sf"/>
</dbReference>
<evidence type="ECO:0000313" key="7">
    <source>
        <dbReference type="Proteomes" id="UP001282336"/>
    </source>
</evidence>
<name>A0AAJ2S2L1_9ENTR</name>
<evidence type="ECO:0000256" key="3">
    <source>
        <dbReference type="ARBA" id="ARBA00023186"/>
    </source>
</evidence>
<dbReference type="PANTHER" id="PTHR38106">
    <property type="entry name" value="RNA CHAPERONE PROQ"/>
    <property type="match status" value="1"/>
</dbReference>
<reference evidence="6" key="1">
    <citation type="submission" date="2023-11" db="EMBL/GenBank/DDBJ databases">
        <title>Scandinavium wanjuensis sp. nov., isolated from lettuce South Korea.</title>
        <authorList>
            <person name="Park J."/>
            <person name="Park S."/>
            <person name="Oh K.K."/>
            <person name="Cho G.S."/>
            <person name="Franz C.M.A.P."/>
        </authorList>
    </citation>
    <scope>NUCLEOTIDE SEQUENCE</scope>
    <source>
        <strain evidence="6">V105_12</strain>
    </source>
</reference>
<dbReference type="AlphaFoldDB" id="A0AAJ2S2L1"/>
<keyword evidence="3" id="KW-0143">Chaperone</keyword>
<protein>
    <submittedName>
        <fullName evidence="6">ProQ/FINO family protein</fullName>
    </submittedName>
</protein>
<dbReference type="Proteomes" id="UP001282336">
    <property type="component" value="Unassembled WGS sequence"/>
</dbReference>
<dbReference type="Gene3D" id="1.10.1710.10">
    <property type="entry name" value="ProQ/FinO domain"/>
    <property type="match status" value="1"/>
</dbReference>
<evidence type="ECO:0000259" key="5">
    <source>
        <dbReference type="SMART" id="SM00945"/>
    </source>
</evidence>
<dbReference type="GO" id="GO:0010608">
    <property type="term" value="P:post-transcriptional regulation of gene expression"/>
    <property type="evidence" value="ECO:0007669"/>
    <property type="project" value="InterPro"/>
</dbReference>
<keyword evidence="1" id="KW-0963">Cytoplasm</keyword>
<evidence type="ECO:0000256" key="4">
    <source>
        <dbReference type="SAM" id="MobiDB-lite"/>
    </source>
</evidence>